<reference evidence="1 2" key="1">
    <citation type="submission" date="2021-03" db="EMBL/GenBank/DDBJ databases">
        <title>Antimicrobial resistance genes in bacteria isolated from Japanese honey, and their potential for conferring macrolide and lincosamide resistance in the American foulbrood pathogen Paenibacillus larvae.</title>
        <authorList>
            <person name="Okamoto M."/>
            <person name="Kumagai M."/>
            <person name="Kanamori H."/>
            <person name="Takamatsu D."/>
        </authorList>
    </citation>
    <scope>NUCLEOTIDE SEQUENCE [LARGE SCALE GENOMIC DNA]</scope>
    <source>
        <strain evidence="1 2">J21TS3</strain>
    </source>
</reference>
<proteinExistence type="predicted"/>
<dbReference type="RefSeq" id="WP_212949994.1">
    <property type="nucleotide sequence ID" value="NZ_BORW01000011.1"/>
</dbReference>
<keyword evidence="2" id="KW-1185">Reference proteome</keyword>
<dbReference type="EMBL" id="BORW01000011">
    <property type="protein sequence ID" value="GIO67687.1"/>
    <property type="molecule type" value="Genomic_DNA"/>
</dbReference>
<comment type="caution">
    <text evidence="1">The sequence shown here is derived from an EMBL/GenBank/DDBJ whole genome shotgun (WGS) entry which is preliminary data.</text>
</comment>
<accession>A0ABQ4LWP3</accession>
<dbReference type="SUPFAM" id="SSF56601">
    <property type="entry name" value="beta-lactamase/transpeptidase-like"/>
    <property type="match status" value="1"/>
</dbReference>
<gene>
    <name evidence="1" type="ORF">J21TS3_25080</name>
</gene>
<dbReference type="Proteomes" id="UP000680638">
    <property type="component" value="Unassembled WGS sequence"/>
</dbReference>
<dbReference type="InterPro" id="IPR012338">
    <property type="entry name" value="Beta-lactam/transpept-like"/>
</dbReference>
<organism evidence="1 2">
    <name type="scientific">Paenibacillus cookii</name>
    <dbReference type="NCBI Taxonomy" id="157839"/>
    <lineage>
        <taxon>Bacteria</taxon>
        <taxon>Bacillati</taxon>
        <taxon>Bacillota</taxon>
        <taxon>Bacilli</taxon>
        <taxon>Bacillales</taxon>
        <taxon>Paenibacillaceae</taxon>
        <taxon>Paenibacillus</taxon>
    </lineage>
</organism>
<evidence type="ECO:0000313" key="1">
    <source>
        <dbReference type="EMBL" id="GIO67687.1"/>
    </source>
</evidence>
<dbReference type="Gene3D" id="3.40.710.10">
    <property type="entry name" value="DD-peptidase/beta-lactamase superfamily"/>
    <property type="match status" value="1"/>
</dbReference>
<name>A0ABQ4LWP3_9BACL</name>
<protein>
    <recommendedName>
        <fullName evidence="3">Beta-lactamase-related domain-containing protein</fullName>
    </recommendedName>
</protein>
<sequence length="194" mass="22498">MAGANEDLTQWHACLRDRKMLSQKTYASFFNVNKNNYCYGLEHHQMYGTDRYSHGGDHLGVSAFVQHYFEEDLCIIILSNNEAMNQYRLGNAVSDILHGVEVGVPGKPEEFFMGENKLKQYCGTYFKDKIQVELIHGKLYFTRFAGNLHIEIYPVDEGKFVRKYSDQIHPYNIHENEAGQMTFFGYAKEEDAKK</sequence>
<evidence type="ECO:0008006" key="3">
    <source>
        <dbReference type="Google" id="ProtNLM"/>
    </source>
</evidence>
<evidence type="ECO:0000313" key="2">
    <source>
        <dbReference type="Proteomes" id="UP000680638"/>
    </source>
</evidence>